<organism evidence="3 4">
    <name type="scientific">Macrostomum lignano</name>
    <dbReference type="NCBI Taxonomy" id="282301"/>
    <lineage>
        <taxon>Eukaryota</taxon>
        <taxon>Metazoa</taxon>
        <taxon>Spiralia</taxon>
        <taxon>Lophotrochozoa</taxon>
        <taxon>Platyhelminthes</taxon>
        <taxon>Rhabditophora</taxon>
        <taxon>Macrostomorpha</taxon>
        <taxon>Macrostomida</taxon>
        <taxon>Macrostomidae</taxon>
        <taxon>Macrostomum</taxon>
    </lineage>
</organism>
<comment type="caution">
    <text evidence="3">The sequence shown here is derived from an EMBL/GenBank/DDBJ whole genome shotgun (WGS) entry which is preliminary data.</text>
</comment>
<dbReference type="Pfam" id="PF24578">
    <property type="entry name" value="CSPP1_C"/>
    <property type="match status" value="1"/>
</dbReference>
<feature type="region of interest" description="Disordered" evidence="1">
    <location>
        <begin position="479"/>
        <end position="566"/>
    </location>
</feature>
<feature type="region of interest" description="Disordered" evidence="1">
    <location>
        <begin position="20"/>
        <end position="144"/>
    </location>
</feature>
<feature type="region of interest" description="Disordered" evidence="1">
    <location>
        <begin position="1051"/>
        <end position="1070"/>
    </location>
</feature>
<name>A0A267EGQ5_9PLAT</name>
<feature type="compositionally biased region" description="Polar residues" evidence="1">
    <location>
        <begin position="1060"/>
        <end position="1070"/>
    </location>
</feature>
<feature type="compositionally biased region" description="Basic and acidic residues" evidence="1">
    <location>
        <begin position="996"/>
        <end position="1005"/>
    </location>
</feature>
<feature type="region of interest" description="Disordered" evidence="1">
    <location>
        <begin position="1171"/>
        <end position="1200"/>
    </location>
</feature>
<dbReference type="GO" id="GO:0032467">
    <property type="term" value="P:positive regulation of cytokinesis"/>
    <property type="evidence" value="ECO:0007669"/>
    <property type="project" value="InterPro"/>
</dbReference>
<feature type="compositionally biased region" description="Gly residues" evidence="1">
    <location>
        <begin position="736"/>
        <end position="763"/>
    </location>
</feature>
<feature type="compositionally biased region" description="Basic and acidic residues" evidence="1">
    <location>
        <begin position="27"/>
        <end position="36"/>
    </location>
</feature>
<keyword evidence="4" id="KW-1185">Reference proteome</keyword>
<dbReference type="EMBL" id="NIVC01002121">
    <property type="protein sequence ID" value="PAA60711.1"/>
    <property type="molecule type" value="Genomic_DNA"/>
</dbReference>
<dbReference type="OrthoDB" id="10044099at2759"/>
<feature type="compositionally biased region" description="Basic and acidic residues" evidence="1">
    <location>
        <begin position="1248"/>
        <end position="1257"/>
    </location>
</feature>
<evidence type="ECO:0000259" key="2">
    <source>
        <dbReference type="Pfam" id="PF24578"/>
    </source>
</evidence>
<feature type="compositionally biased region" description="Basic and acidic residues" evidence="1">
    <location>
        <begin position="841"/>
        <end position="943"/>
    </location>
</feature>
<feature type="compositionally biased region" description="Basic and acidic residues" evidence="1">
    <location>
        <begin position="501"/>
        <end position="542"/>
    </location>
</feature>
<feature type="region of interest" description="Disordered" evidence="1">
    <location>
        <begin position="607"/>
        <end position="658"/>
    </location>
</feature>
<evidence type="ECO:0000313" key="4">
    <source>
        <dbReference type="Proteomes" id="UP000215902"/>
    </source>
</evidence>
<dbReference type="PANTHER" id="PTHR21616">
    <property type="entry name" value="CENTROSOME SPINDLE POLE ASSOCIATED PROTEIN"/>
    <property type="match status" value="1"/>
</dbReference>
<feature type="compositionally biased region" description="Low complexity" evidence="1">
    <location>
        <begin position="102"/>
        <end position="117"/>
    </location>
</feature>
<dbReference type="AlphaFoldDB" id="A0A267EGQ5"/>
<protein>
    <recommendedName>
        <fullName evidence="2">Centrosome and spindle pole-associated protein 1 C-terminal domain-containing protein</fullName>
    </recommendedName>
</protein>
<feature type="compositionally biased region" description="Basic and acidic residues" evidence="1">
    <location>
        <begin position="721"/>
        <end position="734"/>
    </location>
</feature>
<feature type="domain" description="Centrosome and spindle pole-associated protein 1 C-terminal" evidence="2">
    <location>
        <begin position="1072"/>
        <end position="1126"/>
    </location>
</feature>
<dbReference type="InterPro" id="IPR026708">
    <property type="entry name" value="CSPP1"/>
</dbReference>
<gene>
    <name evidence="3" type="ORF">BOX15_Mlig025980g1</name>
</gene>
<accession>A0A267EGQ5</accession>
<feature type="region of interest" description="Disordered" evidence="1">
    <location>
        <begin position="675"/>
        <end position="1036"/>
    </location>
</feature>
<dbReference type="GO" id="GO:0000922">
    <property type="term" value="C:spindle pole"/>
    <property type="evidence" value="ECO:0007669"/>
    <property type="project" value="InterPro"/>
</dbReference>
<dbReference type="PANTHER" id="PTHR21616:SF2">
    <property type="entry name" value="CENTROSOME AND SPINDLE POLE-ASSOCIATED PROTEIN 1"/>
    <property type="match status" value="1"/>
</dbReference>
<evidence type="ECO:0000313" key="3">
    <source>
        <dbReference type="EMBL" id="PAA60711.1"/>
    </source>
</evidence>
<proteinExistence type="predicted"/>
<feature type="compositionally biased region" description="Basic and acidic residues" evidence="1">
    <location>
        <begin position="334"/>
        <end position="348"/>
    </location>
</feature>
<dbReference type="STRING" id="282301.A0A267EGQ5"/>
<dbReference type="GO" id="GO:0005874">
    <property type="term" value="C:microtubule"/>
    <property type="evidence" value="ECO:0007669"/>
    <property type="project" value="InterPro"/>
</dbReference>
<feature type="compositionally biased region" description="Gly residues" evidence="1">
    <location>
        <begin position="607"/>
        <end position="633"/>
    </location>
</feature>
<feature type="region of interest" description="Disordered" evidence="1">
    <location>
        <begin position="1224"/>
        <end position="1270"/>
    </location>
</feature>
<feature type="compositionally biased region" description="Low complexity" evidence="1">
    <location>
        <begin position="166"/>
        <end position="179"/>
    </location>
</feature>
<evidence type="ECO:0000256" key="1">
    <source>
        <dbReference type="SAM" id="MobiDB-lite"/>
    </source>
</evidence>
<dbReference type="GO" id="GO:0005813">
    <property type="term" value="C:centrosome"/>
    <property type="evidence" value="ECO:0007669"/>
    <property type="project" value="InterPro"/>
</dbReference>
<feature type="compositionally biased region" description="Basic and acidic residues" evidence="1">
    <location>
        <begin position="1017"/>
        <end position="1032"/>
    </location>
</feature>
<feature type="compositionally biased region" description="Gly residues" evidence="1">
    <location>
        <begin position="482"/>
        <end position="498"/>
    </location>
</feature>
<dbReference type="Proteomes" id="UP000215902">
    <property type="component" value="Unassembled WGS sequence"/>
</dbReference>
<feature type="compositionally biased region" description="Basic and acidic residues" evidence="1">
    <location>
        <begin position="212"/>
        <end position="229"/>
    </location>
</feature>
<feature type="compositionally biased region" description="Polar residues" evidence="1">
    <location>
        <begin position="270"/>
        <end position="280"/>
    </location>
</feature>
<feature type="compositionally biased region" description="Low complexity" evidence="1">
    <location>
        <begin position="230"/>
        <end position="253"/>
    </location>
</feature>
<feature type="region of interest" description="Disordered" evidence="1">
    <location>
        <begin position="165"/>
        <end position="348"/>
    </location>
</feature>
<sequence length="1270" mass="140593">MAAATEIDSFIVQEKQRLVANRQQQTGRDRSQEREGAGVAAAIREAQYPIPRHDPVGAQVPPQKAVFAQHQPAEPESVAAPRYDYRDEEPLVARLSNDQQKRQQQLLDRRAAQQQQQQPPPPTQQPRRSSKNEAGYYDEDGNFFEKFGDYEARRRQLDEARRLEYQQLQARAQPAAARRVGSDASPDDRPGVSGAIGQRDSAASRQRKRRERNAEYNDYLKRKEADGRSRQQQPQPAAQSQYRQPIRAASQPQPQAPPASDPTLDELERQVTQLRQPQGSYNGGAPQRPALEAAPPPAPPEQLDPLALPEPPGRHSPRGIPADAGPQNTSLPFVDDRERAAAQKRAERNREYNEFLRGKLDQEATHRDWRRGGTGVHYEDVLTQKRMEEGLYRYVDNPDDQYAAYNRPRPVAVKDPATLAEEKRLSELEAQYDSAKLRLLFGGGGAGGRRRNDDAWLRSGGNTDKSLDLDLSLRRNRHFQQRGGGGKDGAGLIDGIGGTIDLHRPDSGTVRENRKESYKRELQRQMAEEENRRKQERRDARSDAPGVLGGAVTDRPGGAGAGAGSGATSPGLLAAQSGGLPQLSPYNTPADDSYFYYGMQNPLEEGSGSGFSGRGGGGYVGGGAGAGGSGGSGPAKSSRVRYQENNDGTAATGMLFTSEEERRARLARQKVEYALELNQQMDAKRTRDEGRRKERDEYDRLKELEIATYDPWGRGGGGAPLKDEQGNTRADLRGTIRGGGGGGDGQTTRSRGGGDYGDYGGSGAASTGDPLKDLRLRLANSFTEEQGRRGGGGGATGRARSRTQEPLPWIEKPTPRQTNALGEATHARGGHGIFGQGLTDAQKRERERYQDELRDQMEERRRLRELDQLRQREEDEREQRRVEEQQRRIQAELDAEKRKQTEKEEEARRKNEEMLRLAEEKRRSSEAARKAKEADRERVERAADVAMTEQQRSRSPPVPSIRGAPASAAEEADTQREEPPTDSESIVQLARLRNQLRSERQRVEDALETQKYQPEVFDPRLHGFEGPGDHRPVQGPAVGQQVDVFDMARDRRKAAPVSRRPNNYQQQSSLDPTAAQEFNRLKANSSDPAANQVRNYFPETPISGEALEAQQAALLREQRDRLRRMQGGGGGGGGDDLDGLGLRPRDLGLRSYSRADSAQLQADTAFVDIDQPVSTGRLDPNGYQQRQPSVSGGGGGFGSQASLDAERIARANEARLRRLQRMQADSASLEGASGDPDEVLGRFMRQQRGLEDSRPRTGDTLQDDSWLLAN</sequence>
<feature type="compositionally biased region" description="Basic and acidic residues" evidence="1">
    <location>
        <begin position="682"/>
        <end position="705"/>
    </location>
</feature>
<dbReference type="InterPro" id="IPR058191">
    <property type="entry name" value="CSPP1_C"/>
</dbReference>
<reference evidence="3 4" key="1">
    <citation type="submission" date="2017-06" db="EMBL/GenBank/DDBJ databases">
        <title>A platform for efficient transgenesis in Macrostomum lignano, a flatworm model organism for stem cell research.</title>
        <authorList>
            <person name="Berezikov E."/>
        </authorList>
    </citation>
    <scope>NUCLEOTIDE SEQUENCE [LARGE SCALE GENOMIC DNA]</scope>
    <source>
        <strain evidence="3">DV1</strain>
        <tissue evidence="3">Whole organism</tissue>
    </source>
</reference>